<feature type="domain" description="Peptidase M50" evidence="14">
    <location>
        <begin position="145"/>
        <end position="181"/>
    </location>
</feature>
<evidence type="ECO:0000313" key="15">
    <source>
        <dbReference type="EMBL" id="HGQ35146.1"/>
    </source>
</evidence>
<gene>
    <name evidence="16" type="ORF">ENU08_05585</name>
    <name evidence="15" type="ORF">ENU41_00495</name>
</gene>
<keyword evidence="8" id="KW-0378">Hydrolase</keyword>
<feature type="transmembrane region" description="Helical" evidence="13">
    <location>
        <begin position="180"/>
        <end position="197"/>
    </location>
</feature>
<keyword evidence="11" id="KW-0482">Metalloprotease</keyword>
<feature type="transmembrane region" description="Helical" evidence="13">
    <location>
        <begin position="82"/>
        <end position="111"/>
    </location>
</feature>
<evidence type="ECO:0000256" key="6">
    <source>
        <dbReference type="ARBA" id="ARBA00022692"/>
    </source>
</evidence>
<keyword evidence="7" id="KW-0479">Metal-binding</keyword>
<dbReference type="GO" id="GO:0008237">
    <property type="term" value="F:metallopeptidase activity"/>
    <property type="evidence" value="ECO:0007669"/>
    <property type="project" value="UniProtKB-KW"/>
</dbReference>
<feature type="transmembrane region" description="Helical" evidence="13">
    <location>
        <begin position="117"/>
        <end position="137"/>
    </location>
</feature>
<dbReference type="EMBL" id="DTBD01000049">
    <property type="protein sequence ID" value="HGQ64699.1"/>
    <property type="molecule type" value="Genomic_DNA"/>
</dbReference>
<name>A0A7C4JKQ9_9CREN</name>
<dbReference type="InterPro" id="IPR044537">
    <property type="entry name" value="Rip2-like"/>
</dbReference>
<evidence type="ECO:0000256" key="10">
    <source>
        <dbReference type="ARBA" id="ARBA00022989"/>
    </source>
</evidence>
<dbReference type="GO" id="GO:0006508">
    <property type="term" value="P:proteolysis"/>
    <property type="evidence" value="ECO:0007669"/>
    <property type="project" value="UniProtKB-KW"/>
</dbReference>
<evidence type="ECO:0000256" key="4">
    <source>
        <dbReference type="ARBA" id="ARBA00022475"/>
    </source>
</evidence>
<dbReference type="GO" id="GO:0046872">
    <property type="term" value="F:metal ion binding"/>
    <property type="evidence" value="ECO:0007669"/>
    <property type="project" value="UniProtKB-KW"/>
</dbReference>
<dbReference type="AlphaFoldDB" id="A0A7C4JKQ9"/>
<keyword evidence="10 13" id="KW-1133">Transmembrane helix</keyword>
<comment type="caution">
    <text evidence="16">The sequence shown here is derived from an EMBL/GenBank/DDBJ whole genome shotgun (WGS) entry which is preliminary data.</text>
</comment>
<dbReference type="PANTHER" id="PTHR35864">
    <property type="entry name" value="ZINC METALLOPROTEASE MJ0611-RELATED"/>
    <property type="match status" value="1"/>
</dbReference>
<keyword evidence="5 16" id="KW-0645">Protease</keyword>
<keyword evidence="9" id="KW-0862">Zinc</keyword>
<evidence type="ECO:0000256" key="8">
    <source>
        <dbReference type="ARBA" id="ARBA00022801"/>
    </source>
</evidence>
<comment type="subcellular location">
    <subcellularLocation>
        <location evidence="2">Cell membrane</location>
        <topology evidence="2">Multi-pass membrane protein</topology>
    </subcellularLocation>
</comment>
<feature type="transmembrane region" description="Helical" evidence="13">
    <location>
        <begin position="17"/>
        <end position="37"/>
    </location>
</feature>
<keyword evidence="4" id="KW-1003">Cell membrane</keyword>
<evidence type="ECO:0000256" key="11">
    <source>
        <dbReference type="ARBA" id="ARBA00023049"/>
    </source>
</evidence>
<dbReference type="PANTHER" id="PTHR35864:SF1">
    <property type="entry name" value="ZINC METALLOPROTEASE YWHC-RELATED"/>
    <property type="match status" value="1"/>
</dbReference>
<feature type="transmembrane region" description="Helical" evidence="13">
    <location>
        <begin position="149"/>
        <end position="168"/>
    </location>
</feature>
<feature type="transmembrane region" description="Helical" evidence="13">
    <location>
        <begin position="43"/>
        <end position="61"/>
    </location>
</feature>
<sequence length="198" mass="22173">MGRWVYSRYYGNGFKELLDFTISVAVLGLALSLRYWITKMYSYALASFISIGLGFLLHELAHRYTARRFGAISRYRAWYPGLALSILLAIATRGSIIFAAPGAVEIYLVWYTPRIEALISLAGPSTNIALALTCILVNSIFPSNSLQPYIDVVAYVNSILAFFNLLPIPPLDGYKALRGYIMGWIPLFAISLILIIYR</sequence>
<evidence type="ECO:0000256" key="1">
    <source>
        <dbReference type="ARBA" id="ARBA00001947"/>
    </source>
</evidence>
<evidence type="ECO:0000256" key="2">
    <source>
        <dbReference type="ARBA" id="ARBA00004651"/>
    </source>
</evidence>
<keyword evidence="6 13" id="KW-0812">Transmembrane</keyword>
<reference evidence="16" key="1">
    <citation type="journal article" date="2020" name="mSystems">
        <title>Genome- and Community-Level Interaction Insights into Carbon Utilization and Element Cycling Functions of Hydrothermarchaeota in Hydrothermal Sediment.</title>
        <authorList>
            <person name="Zhou Z."/>
            <person name="Liu Y."/>
            <person name="Xu W."/>
            <person name="Pan J."/>
            <person name="Luo Z.H."/>
            <person name="Li M."/>
        </authorList>
    </citation>
    <scope>NUCLEOTIDE SEQUENCE [LARGE SCALE GENOMIC DNA]</scope>
    <source>
        <strain evidence="16">SpSt-637</strain>
        <strain evidence="15">SpSt-667</strain>
    </source>
</reference>
<protein>
    <submittedName>
        <fullName evidence="16">Site-2 protease family protein</fullName>
    </submittedName>
</protein>
<dbReference type="InterPro" id="IPR052348">
    <property type="entry name" value="Metallopeptidase_M50B"/>
</dbReference>
<dbReference type="InterPro" id="IPR008915">
    <property type="entry name" value="Peptidase_M50"/>
</dbReference>
<comment type="similarity">
    <text evidence="3">Belongs to the peptidase M50B family.</text>
</comment>
<dbReference type="Pfam" id="PF02163">
    <property type="entry name" value="Peptidase_M50"/>
    <property type="match status" value="1"/>
</dbReference>
<keyword evidence="12 13" id="KW-0472">Membrane</keyword>
<accession>A0A7C4JKQ9</accession>
<evidence type="ECO:0000313" key="16">
    <source>
        <dbReference type="EMBL" id="HGQ64699.1"/>
    </source>
</evidence>
<evidence type="ECO:0000256" key="3">
    <source>
        <dbReference type="ARBA" id="ARBA00007931"/>
    </source>
</evidence>
<evidence type="ECO:0000256" key="9">
    <source>
        <dbReference type="ARBA" id="ARBA00022833"/>
    </source>
</evidence>
<proteinExistence type="inferred from homology"/>
<dbReference type="GO" id="GO:0005886">
    <property type="term" value="C:plasma membrane"/>
    <property type="evidence" value="ECO:0007669"/>
    <property type="project" value="UniProtKB-SubCell"/>
</dbReference>
<evidence type="ECO:0000256" key="5">
    <source>
        <dbReference type="ARBA" id="ARBA00022670"/>
    </source>
</evidence>
<comment type="cofactor">
    <cofactor evidence="1">
        <name>Zn(2+)</name>
        <dbReference type="ChEBI" id="CHEBI:29105"/>
    </cofactor>
</comment>
<evidence type="ECO:0000256" key="12">
    <source>
        <dbReference type="ARBA" id="ARBA00023136"/>
    </source>
</evidence>
<organism evidence="16">
    <name type="scientific">Ignisphaera aggregans</name>
    <dbReference type="NCBI Taxonomy" id="334771"/>
    <lineage>
        <taxon>Archaea</taxon>
        <taxon>Thermoproteota</taxon>
        <taxon>Thermoprotei</taxon>
        <taxon>Desulfurococcales</taxon>
        <taxon>Desulfurococcaceae</taxon>
        <taxon>Ignisphaera</taxon>
    </lineage>
</organism>
<evidence type="ECO:0000256" key="13">
    <source>
        <dbReference type="SAM" id="Phobius"/>
    </source>
</evidence>
<evidence type="ECO:0000256" key="7">
    <source>
        <dbReference type="ARBA" id="ARBA00022723"/>
    </source>
</evidence>
<evidence type="ECO:0000259" key="14">
    <source>
        <dbReference type="Pfam" id="PF02163"/>
    </source>
</evidence>
<dbReference type="CDD" id="cd06158">
    <property type="entry name" value="S2P-M50_like_1"/>
    <property type="match status" value="1"/>
</dbReference>
<dbReference type="EMBL" id="DTCK01000007">
    <property type="protein sequence ID" value="HGQ35146.1"/>
    <property type="molecule type" value="Genomic_DNA"/>
</dbReference>